<dbReference type="AlphaFoldDB" id="A0A1M5T771"/>
<dbReference type="InterPro" id="IPR005116">
    <property type="entry name" value="Transp-assoc_OB_typ1"/>
</dbReference>
<evidence type="ECO:0000259" key="3">
    <source>
        <dbReference type="PROSITE" id="PS51866"/>
    </source>
</evidence>
<accession>A0A1M5T771</accession>
<dbReference type="NCBIfam" id="TIGR00638">
    <property type="entry name" value="Mop"/>
    <property type="match status" value="2"/>
</dbReference>
<dbReference type="EMBL" id="FQXE01000003">
    <property type="protein sequence ID" value="SHH46233.1"/>
    <property type="molecule type" value="Genomic_DNA"/>
</dbReference>
<dbReference type="RefSeq" id="WP_245801193.1">
    <property type="nucleotide sequence ID" value="NZ_FQXE01000003.1"/>
</dbReference>
<protein>
    <submittedName>
        <fullName evidence="4">Molybdenum-pterin binding domain-containing protein</fullName>
    </submittedName>
</protein>
<keyword evidence="1 2" id="KW-0500">Molybdenum</keyword>
<feature type="domain" description="Mop" evidence="3">
    <location>
        <begin position="2"/>
        <end position="68"/>
    </location>
</feature>
<dbReference type="Gene3D" id="2.40.50.100">
    <property type="match status" value="2"/>
</dbReference>
<gene>
    <name evidence="4" type="ORF">SAMN04488135_103282</name>
</gene>
<reference evidence="4 5" key="1">
    <citation type="submission" date="2016-11" db="EMBL/GenBank/DDBJ databases">
        <authorList>
            <person name="Jaros S."/>
            <person name="Januszkiewicz K."/>
            <person name="Wedrychowicz H."/>
        </authorList>
    </citation>
    <scope>NUCLEOTIDE SEQUENCE [LARGE SCALE GENOMIC DNA]</scope>
    <source>
        <strain evidence="4 5">CGMCC 1.10190</strain>
    </source>
</reference>
<feature type="domain" description="Mop" evidence="3">
    <location>
        <begin position="74"/>
        <end position="140"/>
    </location>
</feature>
<name>A0A1M5T771_9BURK</name>
<dbReference type="SUPFAM" id="SSF50331">
    <property type="entry name" value="MOP-like"/>
    <property type="match status" value="2"/>
</dbReference>
<evidence type="ECO:0000256" key="1">
    <source>
        <dbReference type="ARBA" id="ARBA00022505"/>
    </source>
</evidence>
<evidence type="ECO:0000313" key="5">
    <source>
        <dbReference type="Proteomes" id="UP000184226"/>
    </source>
</evidence>
<dbReference type="PROSITE" id="PS51866">
    <property type="entry name" value="MOP"/>
    <property type="match status" value="2"/>
</dbReference>
<dbReference type="PANTHER" id="PTHR30432:SF1">
    <property type="entry name" value="DNA-BINDING TRANSCRIPTIONAL DUAL REGULATOR MODE"/>
    <property type="match status" value="1"/>
</dbReference>
<dbReference type="InterPro" id="IPR051815">
    <property type="entry name" value="Molybdate_resp_trans_reg"/>
</dbReference>
<organism evidence="4 5">
    <name type="scientific">Pollutimonas bauzanensis</name>
    <dbReference type="NCBI Taxonomy" id="658167"/>
    <lineage>
        <taxon>Bacteria</taxon>
        <taxon>Pseudomonadati</taxon>
        <taxon>Pseudomonadota</taxon>
        <taxon>Betaproteobacteria</taxon>
        <taxon>Burkholderiales</taxon>
        <taxon>Alcaligenaceae</taxon>
        <taxon>Pollutimonas</taxon>
    </lineage>
</organism>
<evidence type="ECO:0000313" key="4">
    <source>
        <dbReference type="EMBL" id="SHH46233.1"/>
    </source>
</evidence>
<dbReference type="InterPro" id="IPR004606">
    <property type="entry name" value="Mop_domain"/>
</dbReference>
<evidence type="ECO:0000256" key="2">
    <source>
        <dbReference type="PROSITE-ProRule" id="PRU01213"/>
    </source>
</evidence>
<keyword evidence="5" id="KW-1185">Reference proteome</keyword>
<proteinExistence type="predicted"/>
<dbReference type="STRING" id="658167.SAMN04488135_103282"/>
<dbReference type="Pfam" id="PF03459">
    <property type="entry name" value="TOBE"/>
    <property type="match status" value="2"/>
</dbReference>
<dbReference type="PANTHER" id="PTHR30432">
    <property type="entry name" value="TRANSCRIPTIONAL REGULATOR MODE"/>
    <property type="match status" value="1"/>
</dbReference>
<dbReference type="Proteomes" id="UP000184226">
    <property type="component" value="Unassembled WGS sequence"/>
</dbReference>
<dbReference type="InterPro" id="IPR008995">
    <property type="entry name" value="Mo/tungstate-bd_C_term_dom"/>
</dbReference>
<dbReference type="GO" id="GO:0015689">
    <property type="term" value="P:molybdate ion transport"/>
    <property type="evidence" value="ECO:0007669"/>
    <property type="project" value="InterPro"/>
</dbReference>
<sequence>MKTSARNQFFGKISAMKKGAVNDEIQLETAEGHRLTAIITRESSEDLGLQVGGSAFALIKASWIIIVSEDDNVRFSARNRMRGQISRLQPGAVNTEVVVDLEGGGSIAAIVTNESARTLELAEGGRVGAIFKASSVIIGAPA</sequence>